<dbReference type="AlphaFoldDB" id="A0A0W0Z658"/>
<dbReference type="Gene3D" id="1.25.40.10">
    <property type="entry name" value="Tetratricopeptide repeat domain"/>
    <property type="match status" value="1"/>
</dbReference>
<comment type="caution">
    <text evidence="1">The sequence shown here is derived from an EMBL/GenBank/DDBJ whole genome shotgun (WGS) entry which is preliminary data.</text>
</comment>
<dbReference type="Proteomes" id="UP000054877">
    <property type="component" value="Unassembled WGS sequence"/>
</dbReference>
<organism evidence="1 2">
    <name type="scientific">Legionella spiritensis</name>
    <dbReference type="NCBI Taxonomy" id="452"/>
    <lineage>
        <taxon>Bacteria</taxon>
        <taxon>Pseudomonadati</taxon>
        <taxon>Pseudomonadota</taxon>
        <taxon>Gammaproteobacteria</taxon>
        <taxon>Legionellales</taxon>
        <taxon>Legionellaceae</taxon>
        <taxon>Legionella</taxon>
    </lineage>
</organism>
<evidence type="ECO:0000313" key="2">
    <source>
        <dbReference type="Proteomes" id="UP000054877"/>
    </source>
</evidence>
<keyword evidence="2" id="KW-1185">Reference proteome</keyword>
<name>A0A0W0Z658_LEGSP</name>
<evidence type="ECO:0000313" key="1">
    <source>
        <dbReference type="EMBL" id="KTD64619.1"/>
    </source>
</evidence>
<dbReference type="OrthoDB" id="5636357at2"/>
<gene>
    <name evidence="1" type="ORF">Lspi_0786</name>
</gene>
<accession>A0A0W0Z658</accession>
<reference evidence="1 2" key="1">
    <citation type="submission" date="2015-11" db="EMBL/GenBank/DDBJ databases">
        <title>Genomic analysis of 38 Legionella species identifies large and diverse effector repertoires.</title>
        <authorList>
            <person name="Burstein D."/>
            <person name="Amaro F."/>
            <person name="Zusman T."/>
            <person name="Lifshitz Z."/>
            <person name="Cohen O."/>
            <person name="Gilbert J.A."/>
            <person name="Pupko T."/>
            <person name="Shuman H.A."/>
            <person name="Segal G."/>
        </authorList>
    </citation>
    <scope>NUCLEOTIDE SEQUENCE [LARGE SCALE GENOMIC DNA]</scope>
    <source>
        <strain evidence="1 2">Mt.St.Helens-9</strain>
    </source>
</reference>
<dbReference type="RefSeq" id="WP_058482735.1">
    <property type="nucleotide sequence ID" value="NZ_CAAAII010000002.1"/>
</dbReference>
<dbReference type="STRING" id="452.Lspi_0786"/>
<proteinExistence type="predicted"/>
<dbReference type="EMBL" id="LNYX01000012">
    <property type="protein sequence ID" value="KTD64619.1"/>
    <property type="molecule type" value="Genomic_DNA"/>
</dbReference>
<dbReference type="InterPro" id="IPR011990">
    <property type="entry name" value="TPR-like_helical_dom_sf"/>
</dbReference>
<protein>
    <submittedName>
        <fullName evidence="1">Dot/Icm secretion system substrate</fullName>
    </submittedName>
</protein>
<sequence length="174" mass="19321">MSLFSTNLLSDFSRIRQQVTENPADYQARTVELSLLKQLKQRAVQGDAMAQFRLAQAYPENSAPYRKWMKAAAMQGITNAMLELSKILLASQPASNIREAAGYITTILHSRDSFMKVQANKLLRENPSLQDIVEREMKTCTSGRCSRIGFFAASIPDTADNAVEDALVDTPSCV</sequence>
<dbReference type="PATRIC" id="fig|452.5.peg.865"/>